<dbReference type="InterPro" id="IPR033985">
    <property type="entry name" value="SusD-like_N"/>
</dbReference>
<dbReference type="SUPFAM" id="SSF48452">
    <property type="entry name" value="TPR-like"/>
    <property type="match status" value="1"/>
</dbReference>
<dbReference type="Pfam" id="PF07980">
    <property type="entry name" value="SusD_RagB"/>
    <property type="match status" value="1"/>
</dbReference>
<dbReference type="AlphaFoldDB" id="A0A412MVW6"/>
<protein>
    <submittedName>
        <fullName evidence="9">RagB/SusD family nutrient uptake outer membrane protein</fullName>
    </submittedName>
</protein>
<dbReference type="Proteomes" id="UP000285159">
    <property type="component" value="Unassembled WGS sequence"/>
</dbReference>
<gene>
    <name evidence="9" type="ORF">DWX38_16805</name>
</gene>
<feature type="domain" description="RagB/SusD" evidence="7">
    <location>
        <begin position="451"/>
        <end position="596"/>
    </location>
</feature>
<reference evidence="9 10" key="1">
    <citation type="submission" date="2018-08" db="EMBL/GenBank/DDBJ databases">
        <title>A genome reference for cultivated species of the human gut microbiota.</title>
        <authorList>
            <person name="Zou Y."/>
            <person name="Xue W."/>
            <person name="Luo G."/>
        </authorList>
    </citation>
    <scope>NUCLEOTIDE SEQUENCE [LARGE SCALE GENOMIC DNA]</scope>
    <source>
        <strain evidence="9 10">AF19-1AC</strain>
    </source>
</reference>
<comment type="similarity">
    <text evidence="2">Belongs to the SusD family.</text>
</comment>
<keyword evidence="4 6" id="KW-0472">Membrane</keyword>
<dbReference type="Gene3D" id="1.25.40.390">
    <property type="match status" value="1"/>
</dbReference>
<dbReference type="EMBL" id="QRWP01000027">
    <property type="protein sequence ID" value="RGT28520.1"/>
    <property type="molecule type" value="Genomic_DNA"/>
</dbReference>
<evidence type="ECO:0000256" key="2">
    <source>
        <dbReference type="ARBA" id="ARBA00006275"/>
    </source>
</evidence>
<accession>A0A412MVW6</accession>
<organism evidence="9 10">
    <name type="scientific">Bacteroides clarus</name>
    <dbReference type="NCBI Taxonomy" id="626929"/>
    <lineage>
        <taxon>Bacteria</taxon>
        <taxon>Pseudomonadati</taxon>
        <taxon>Bacteroidota</taxon>
        <taxon>Bacteroidia</taxon>
        <taxon>Bacteroidales</taxon>
        <taxon>Bacteroidaceae</taxon>
        <taxon>Bacteroides</taxon>
    </lineage>
</organism>
<name>A0A412MVW6_9BACE</name>
<keyword evidence="3" id="KW-0732">Signal</keyword>
<dbReference type="GO" id="GO:0009279">
    <property type="term" value="C:cell outer membrane"/>
    <property type="evidence" value="ECO:0007669"/>
    <property type="project" value="UniProtKB-SubCell"/>
</dbReference>
<feature type="transmembrane region" description="Helical" evidence="6">
    <location>
        <begin position="57"/>
        <end position="75"/>
    </location>
</feature>
<keyword evidence="6" id="KW-1133">Transmembrane helix</keyword>
<evidence type="ECO:0000256" key="4">
    <source>
        <dbReference type="ARBA" id="ARBA00023136"/>
    </source>
</evidence>
<sequence>MVVIRQNPTTLVVRYVLTIMELIPLLVHFLLAVISVCNNHIYTLNNNIEYTKMNKKISILALVLTLVVTSCSDFLETPSKSSLSTGNFYKTPAQMDQALTGVYSCLKPLSIYYFAMSEIRSDNMLQTTEAKANDYADCSQFNSTSLLTNSIVANCWADYYKLIASANALLENMGGLSETTEDVKTQYEAEARFLRGFAYFDLVRFFGRVPLSTTVLSTAESFALKQSESVEIYTQIIEDLEFATNNLQESSVDFQGKKHPERVSAIAAKALLGKVYMQMAGFPLYKDTKAQAEEMLREVLQEANALNGIPTKYWAKDIDEWNKMWIHENNNKYFLFEIQYACEKDAGNPMTPLTRVQNSKADNYCNANLTIGPHLYINRDLQDEFFQLNADVEGGEVTDILDERLSGTINTASFYDEETGEYVGGIKDANNFMVKFFEHKMKRNELGFPDMDASIVDRTYWPQNFPLLRIEDVMLLYAECVGNTNEGYHCLNLIRTRAGMSTLTGLSPQQFQVAVLSERRHELLGEGQRWFDQVRLNTFVDDIKTKFINYRDLRDGSHSANYTVYANRVTPDMYLYPIPLSQIQVHQGLYTQNKGY</sequence>
<comment type="caution">
    <text evidence="9">The sequence shown here is derived from an EMBL/GenBank/DDBJ whole genome shotgun (WGS) entry which is preliminary data.</text>
</comment>
<evidence type="ECO:0000259" key="7">
    <source>
        <dbReference type="Pfam" id="PF07980"/>
    </source>
</evidence>
<keyword evidence="6" id="KW-0812">Transmembrane</keyword>
<comment type="subcellular location">
    <subcellularLocation>
        <location evidence="1">Cell outer membrane</location>
    </subcellularLocation>
</comment>
<feature type="domain" description="SusD-like N-terminal" evidence="8">
    <location>
        <begin position="73"/>
        <end position="276"/>
    </location>
</feature>
<keyword evidence="5" id="KW-0998">Cell outer membrane</keyword>
<evidence type="ECO:0000256" key="5">
    <source>
        <dbReference type="ARBA" id="ARBA00023237"/>
    </source>
</evidence>
<dbReference type="InterPro" id="IPR012944">
    <property type="entry name" value="SusD_RagB_dom"/>
</dbReference>
<proteinExistence type="inferred from homology"/>
<dbReference type="InterPro" id="IPR011990">
    <property type="entry name" value="TPR-like_helical_dom_sf"/>
</dbReference>
<evidence type="ECO:0000313" key="10">
    <source>
        <dbReference type="Proteomes" id="UP000285159"/>
    </source>
</evidence>
<dbReference type="Pfam" id="PF14322">
    <property type="entry name" value="SusD-like_3"/>
    <property type="match status" value="1"/>
</dbReference>
<feature type="transmembrane region" description="Helical" evidence="6">
    <location>
        <begin position="12"/>
        <end position="36"/>
    </location>
</feature>
<evidence type="ECO:0000256" key="3">
    <source>
        <dbReference type="ARBA" id="ARBA00022729"/>
    </source>
</evidence>
<dbReference type="CDD" id="cd08977">
    <property type="entry name" value="SusD"/>
    <property type="match status" value="1"/>
</dbReference>
<evidence type="ECO:0000313" key="9">
    <source>
        <dbReference type="EMBL" id="RGT28520.1"/>
    </source>
</evidence>
<evidence type="ECO:0000259" key="8">
    <source>
        <dbReference type="Pfam" id="PF14322"/>
    </source>
</evidence>
<evidence type="ECO:0000256" key="6">
    <source>
        <dbReference type="SAM" id="Phobius"/>
    </source>
</evidence>
<evidence type="ECO:0000256" key="1">
    <source>
        <dbReference type="ARBA" id="ARBA00004442"/>
    </source>
</evidence>